<accession>A0A1G8EQD8</accession>
<keyword evidence="3 9" id="KW-0963">Cytoplasm</keyword>
<dbReference type="Pfam" id="PF02767">
    <property type="entry name" value="DNA_pol3_beta_2"/>
    <property type="match status" value="1"/>
</dbReference>
<dbReference type="GO" id="GO:0003677">
    <property type="term" value="F:DNA binding"/>
    <property type="evidence" value="ECO:0007669"/>
    <property type="project" value="UniProtKB-UniRule"/>
</dbReference>
<dbReference type="EMBL" id="FNCN01000021">
    <property type="protein sequence ID" value="SDH72121.1"/>
    <property type="molecule type" value="Genomic_DNA"/>
</dbReference>
<comment type="subcellular location">
    <subcellularLocation>
        <location evidence="1 9">Cytoplasm</location>
    </subcellularLocation>
</comment>
<feature type="domain" description="DNA polymerase III beta sliding clamp central" evidence="12">
    <location>
        <begin position="157"/>
        <end position="267"/>
    </location>
</feature>
<evidence type="ECO:0000256" key="9">
    <source>
        <dbReference type="PIRNR" id="PIRNR000804"/>
    </source>
</evidence>
<keyword evidence="6 9" id="KW-0235">DNA replication</keyword>
<keyword evidence="5 9" id="KW-0548">Nucleotidyltransferase</keyword>
<evidence type="ECO:0000259" key="11">
    <source>
        <dbReference type="Pfam" id="PF00712"/>
    </source>
</evidence>
<dbReference type="InterPro" id="IPR022635">
    <property type="entry name" value="DNA_polIII_beta_C"/>
</dbReference>
<evidence type="ECO:0000256" key="7">
    <source>
        <dbReference type="ARBA" id="ARBA00022932"/>
    </source>
</evidence>
<dbReference type="SUPFAM" id="SSF55979">
    <property type="entry name" value="DNA clamp"/>
    <property type="match status" value="3"/>
</dbReference>
<dbReference type="GO" id="GO:0009360">
    <property type="term" value="C:DNA polymerase III complex"/>
    <property type="evidence" value="ECO:0007669"/>
    <property type="project" value="InterPro"/>
</dbReference>
<evidence type="ECO:0000256" key="8">
    <source>
        <dbReference type="ARBA" id="ARBA00023125"/>
    </source>
</evidence>
<evidence type="ECO:0000313" key="14">
    <source>
        <dbReference type="EMBL" id="SDH72121.1"/>
    </source>
</evidence>
<dbReference type="PANTHER" id="PTHR30478">
    <property type="entry name" value="DNA POLYMERASE III SUBUNIT BETA"/>
    <property type="match status" value="1"/>
</dbReference>
<sequence>MSVPQATFGEEARGQPPQATEGVDQVKFRVSRETFADAVSWAARILPNRPSAPVLSGLLIGADAADGGSGLRLSAFDYDVSARAEIDAVVDEPGRVLIPGRVLAEITRNLPGDQVEIATSGSEALLTCGSAEFALLTMPAEDFPTLPAMPSRVGGLDGAAFAAAVGQVAPAASRDDTLPMLTGVRVDVEADTMTMAATDRYRIAARRLPWRPAEAGFTTGAMVPSRVLVEVARALRGGDVALSLGGGVAGFESGGRATTVRLLDEQFIDYRTRLSGSWSIRADVRVGPFIEAVKRVALVAERNTAIRLGFTRGQVLVQAGGGDIGRGAEALPAELSGDDIQVAFQPHFLLDGLAGVETEFVRLHMESSTRPVLITSVPGDAEPDFRYLVMTLRTN</sequence>
<proteinExistence type="inferred from homology"/>
<comment type="function">
    <text evidence="9">Confers DNA tethering and processivity to DNA polymerases and other proteins. Acts as a clamp, forming a ring around DNA (a reaction catalyzed by the clamp-loading complex) which diffuses in an ATP-independent manner freely and bidirectionally along dsDNA. Initially characterized for its ability to contact the catalytic subunit of DNA polymerase III (Pol III), a complex, multichain enzyme responsible for most of the replicative synthesis in bacteria; Pol III exhibits 3'-5' exonuclease proofreading activity. The beta chain is required for initiation of replication as well as for processivity of DNA replication.</text>
</comment>
<evidence type="ECO:0000256" key="2">
    <source>
        <dbReference type="ARBA" id="ARBA00010752"/>
    </source>
</evidence>
<keyword evidence="7 9" id="KW-0239">DNA-directed DNA polymerase</keyword>
<dbReference type="CDD" id="cd00140">
    <property type="entry name" value="beta_clamp"/>
    <property type="match status" value="1"/>
</dbReference>
<feature type="region of interest" description="Disordered" evidence="10">
    <location>
        <begin position="1"/>
        <end position="22"/>
    </location>
</feature>
<dbReference type="InterPro" id="IPR001001">
    <property type="entry name" value="DNA_polIII_beta"/>
</dbReference>
<dbReference type="GO" id="GO:0006271">
    <property type="term" value="P:DNA strand elongation involved in DNA replication"/>
    <property type="evidence" value="ECO:0007669"/>
    <property type="project" value="TreeGrafter"/>
</dbReference>
<evidence type="ECO:0000313" key="15">
    <source>
        <dbReference type="Proteomes" id="UP000198923"/>
    </source>
</evidence>
<dbReference type="InterPro" id="IPR022634">
    <property type="entry name" value="DNA_polIII_beta_N"/>
</dbReference>
<dbReference type="Proteomes" id="UP000198923">
    <property type="component" value="Unassembled WGS sequence"/>
</dbReference>
<dbReference type="PANTHER" id="PTHR30478:SF0">
    <property type="entry name" value="BETA SLIDING CLAMP"/>
    <property type="match status" value="1"/>
</dbReference>
<organism evidence="14 15">
    <name type="scientific">Sinosporangium album</name>
    <dbReference type="NCBI Taxonomy" id="504805"/>
    <lineage>
        <taxon>Bacteria</taxon>
        <taxon>Bacillati</taxon>
        <taxon>Actinomycetota</taxon>
        <taxon>Actinomycetes</taxon>
        <taxon>Streptosporangiales</taxon>
        <taxon>Streptosporangiaceae</taxon>
        <taxon>Sinosporangium</taxon>
    </lineage>
</organism>
<dbReference type="STRING" id="504805.SAMN05421505_12112"/>
<reference evidence="14 15" key="1">
    <citation type="submission" date="2016-10" db="EMBL/GenBank/DDBJ databases">
        <authorList>
            <person name="de Groot N.N."/>
        </authorList>
    </citation>
    <scope>NUCLEOTIDE SEQUENCE [LARGE SCALE GENOMIC DNA]</scope>
    <source>
        <strain evidence="14 15">CPCC 201354</strain>
    </source>
</reference>
<comment type="similarity">
    <text evidence="2 9">Belongs to the beta sliding clamp family.</text>
</comment>
<gene>
    <name evidence="14" type="ORF">SAMN05421505_12112</name>
</gene>
<dbReference type="PIRSF" id="PIRSF000804">
    <property type="entry name" value="DNA_pol_III_b"/>
    <property type="match status" value="1"/>
</dbReference>
<keyword evidence="4 9" id="KW-0808">Transferase</keyword>
<evidence type="ECO:0000256" key="5">
    <source>
        <dbReference type="ARBA" id="ARBA00022695"/>
    </source>
</evidence>
<keyword evidence="15" id="KW-1185">Reference proteome</keyword>
<dbReference type="AlphaFoldDB" id="A0A1G8EQD8"/>
<dbReference type="GO" id="GO:0003887">
    <property type="term" value="F:DNA-directed DNA polymerase activity"/>
    <property type="evidence" value="ECO:0007669"/>
    <property type="project" value="UniProtKB-UniRule"/>
</dbReference>
<dbReference type="NCBIfam" id="TIGR00663">
    <property type="entry name" value="dnan"/>
    <property type="match status" value="1"/>
</dbReference>
<feature type="domain" description="DNA polymerase III beta sliding clamp N-terminal" evidence="11">
    <location>
        <begin position="27"/>
        <end position="147"/>
    </location>
</feature>
<dbReference type="Pfam" id="PF02768">
    <property type="entry name" value="DNA_pol3_beta_3"/>
    <property type="match status" value="1"/>
</dbReference>
<evidence type="ECO:0000259" key="12">
    <source>
        <dbReference type="Pfam" id="PF02767"/>
    </source>
</evidence>
<dbReference type="GO" id="GO:0008408">
    <property type="term" value="F:3'-5' exonuclease activity"/>
    <property type="evidence" value="ECO:0007669"/>
    <property type="project" value="InterPro"/>
</dbReference>
<dbReference type="SMART" id="SM00480">
    <property type="entry name" value="POL3Bc"/>
    <property type="match status" value="1"/>
</dbReference>
<dbReference type="Gene3D" id="3.10.150.10">
    <property type="entry name" value="DNA Polymerase III, subunit A, domain 2"/>
    <property type="match status" value="3"/>
</dbReference>
<evidence type="ECO:0000256" key="6">
    <source>
        <dbReference type="ARBA" id="ARBA00022705"/>
    </source>
</evidence>
<dbReference type="InterPro" id="IPR022637">
    <property type="entry name" value="DNA_polIII_beta_cen"/>
</dbReference>
<feature type="domain" description="DNA polymerase III beta sliding clamp C-terminal" evidence="13">
    <location>
        <begin position="283"/>
        <end position="391"/>
    </location>
</feature>
<dbReference type="GO" id="GO:0005737">
    <property type="term" value="C:cytoplasm"/>
    <property type="evidence" value="ECO:0007669"/>
    <property type="project" value="UniProtKB-SubCell"/>
</dbReference>
<evidence type="ECO:0000256" key="10">
    <source>
        <dbReference type="SAM" id="MobiDB-lite"/>
    </source>
</evidence>
<dbReference type="Pfam" id="PF00712">
    <property type="entry name" value="DNA_pol3_beta"/>
    <property type="match status" value="1"/>
</dbReference>
<keyword evidence="8" id="KW-0238">DNA-binding</keyword>
<comment type="subunit">
    <text evidence="9">Forms a ring-shaped head-to-tail homodimer around DNA.</text>
</comment>
<evidence type="ECO:0000256" key="4">
    <source>
        <dbReference type="ARBA" id="ARBA00022679"/>
    </source>
</evidence>
<evidence type="ECO:0000256" key="3">
    <source>
        <dbReference type="ARBA" id="ARBA00022490"/>
    </source>
</evidence>
<protein>
    <recommendedName>
        <fullName evidence="9">Beta sliding clamp</fullName>
    </recommendedName>
</protein>
<evidence type="ECO:0000259" key="13">
    <source>
        <dbReference type="Pfam" id="PF02768"/>
    </source>
</evidence>
<evidence type="ECO:0000256" key="1">
    <source>
        <dbReference type="ARBA" id="ARBA00004496"/>
    </source>
</evidence>
<name>A0A1G8EQD8_9ACTN</name>
<dbReference type="InterPro" id="IPR046938">
    <property type="entry name" value="DNA_clamp_sf"/>
</dbReference>